<protein>
    <submittedName>
        <fullName evidence="4">Uncharacterized protein LOC108672621</fullName>
    </submittedName>
</protein>
<feature type="compositionally biased region" description="Low complexity" evidence="1">
    <location>
        <begin position="184"/>
        <end position="198"/>
    </location>
</feature>
<keyword evidence="2" id="KW-1133">Transmembrane helix</keyword>
<keyword evidence="2" id="KW-0472">Membrane</keyword>
<dbReference type="OrthoDB" id="10627717at2759"/>
<dbReference type="AlphaFoldDB" id="A0A979FLF6"/>
<feature type="transmembrane region" description="Helical" evidence="2">
    <location>
        <begin position="25"/>
        <end position="47"/>
    </location>
</feature>
<gene>
    <name evidence="4" type="primary">LOC108672621</name>
</gene>
<feature type="region of interest" description="Disordered" evidence="1">
    <location>
        <begin position="52"/>
        <end position="80"/>
    </location>
</feature>
<feature type="region of interest" description="Disordered" evidence="1">
    <location>
        <begin position="124"/>
        <end position="240"/>
    </location>
</feature>
<evidence type="ECO:0000313" key="3">
    <source>
        <dbReference type="Proteomes" id="UP000694843"/>
    </source>
</evidence>
<keyword evidence="3" id="KW-1185">Reference proteome</keyword>
<evidence type="ECO:0000313" key="4">
    <source>
        <dbReference type="RefSeq" id="XP_047737045.1"/>
    </source>
</evidence>
<feature type="compositionally biased region" description="Polar residues" evidence="1">
    <location>
        <begin position="221"/>
        <end position="240"/>
    </location>
</feature>
<dbReference type="KEGG" id="hazt:108672621"/>
<evidence type="ECO:0000256" key="2">
    <source>
        <dbReference type="SAM" id="Phobius"/>
    </source>
</evidence>
<reference evidence="4" key="1">
    <citation type="submission" date="2025-08" db="UniProtKB">
        <authorList>
            <consortium name="RefSeq"/>
        </authorList>
    </citation>
    <scope>IDENTIFICATION</scope>
    <source>
        <tissue evidence="4">Whole organism</tissue>
    </source>
</reference>
<feature type="compositionally biased region" description="Pro residues" evidence="1">
    <location>
        <begin position="199"/>
        <end position="210"/>
    </location>
</feature>
<feature type="compositionally biased region" description="Polar residues" evidence="1">
    <location>
        <begin position="148"/>
        <end position="162"/>
    </location>
</feature>
<keyword evidence="2" id="KW-0812">Transmembrane</keyword>
<accession>A0A979FLF6</accession>
<feature type="compositionally biased region" description="Low complexity" evidence="1">
    <location>
        <begin position="211"/>
        <end position="220"/>
    </location>
</feature>
<sequence>MATTTEGTAVGTAHLTVLPRGPGRILLVVMGLLGSIAVVAVTAAVVATYRRRRRRRRGGGVKPTPPGGGYVGSGHHPASQASATLLPTEDCHRQSVCKNGVAPSLNGGFNPRCVRPPCVQGRVGDSGALPPQQEGLTGRYQDPGSASVYLSGQQGLNDSSGGSDYKPPLTPLADYHHHHHHHQLQQQQPYQQIASPQPYHVPPQQYPLPPQQHLLTTQQPCGLSQPQHQYQTPLQPCSGSVPQVPQQLQYHQLDVI</sequence>
<proteinExistence type="predicted"/>
<dbReference type="GeneID" id="108672621"/>
<name>A0A979FLF6_HYAAZ</name>
<dbReference type="Proteomes" id="UP000694843">
    <property type="component" value="Unplaced"/>
</dbReference>
<organism evidence="3 4">
    <name type="scientific">Hyalella azteca</name>
    <name type="common">Amphipod</name>
    <dbReference type="NCBI Taxonomy" id="294128"/>
    <lineage>
        <taxon>Eukaryota</taxon>
        <taxon>Metazoa</taxon>
        <taxon>Ecdysozoa</taxon>
        <taxon>Arthropoda</taxon>
        <taxon>Crustacea</taxon>
        <taxon>Multicrustacea</taxon>
        <taxon>Malacostraca</taxon>
        <taxon>Eumalacostraca</taxon>
        <taxon>Peracarida</taxon>
        <taxon>Amphipoda</taxon>
        <taxon>Senticaudata</taxon>
        <taxon>Talitrida</taxon>
        <taxon>Talitroidea</taxon>
        <taxon>Hyalellidae</taxon>
        <taxon>Hyalella</taxon>
    </lineage>
</organism>
<dbReference type="RefSeq" id="XP_047737045.1">
    <property type="nucleotide sequence ID" value="XM_047881089.1"/>
</dbReference>
<evidence type="ECO:0000256" key="1">
    <source>
        <dbReference type="SAM" id="MobiDB-lite"/>
    </source>
</evidence>